<comment type="caution">
    <text evidence="2">The sequence shown here is derived from an EMBL/GenBank/DDBJ whole genome shotgun (WGS) entry which is preliminary data.</text>
</comment>
<sequence length="210" mass="22214">MHNNISLLIARLVLVGVVVGGIGFVAWRNPAQFQAFFTQEIPAGLRSVENKLKTIITAKPPIGNLTPARDLRGTWISSIRGKGIQLYGKFATGPGTTTIYEDGDIELIINTVSGNTASGTMRYTNLCSTGSTAVPGYGNITVPKQCVADTGARAIQIRVSGSRLDFGTVSAGGATFSMQGNFTTDIISGTMTATTPYGVVKGEFHLNRVR</sequence>
<dbReference type="EMBL" id="MHCR01000026">
    <property type="protein sequence ID" value="OGY24988.1"/>
    <property type="molecule type" value="Genomic_DNA"/>
</dbReference>
<accession>A0A1G1WBB4</accession>
<evidence type="ECO:0000313" key="2">
    <source>
        <dbReference type="EMBL" id="OGY24988.1"/>
    </source>
</evidence>
<feature type="transmembrane region" description="Helical" evidence="1">
    <location>
        <begin position="7"/>
        <end position="27"/>
    </location>
</feature>
<organism evidence="2 3">
    <name type="scientific">Candidatus Woykebacteria bacterium RBG_16_39_9b</name>
    <dbReference type="NCBI Taxonomy" id="1802595"/>
    <lineage>
        <taxon>Bacteria</taxon>
        <taxon>Candidatus Woykeibacteriota</taxon>
    </lineage>
</organism>
<dbReference type="Proteomes" id="UP000178162">
    <property type="component" value="Unassembled WGS sequence"/>
</dbReference>
<keyword evidence="1" id="KW-0472">Membrane</keyword>
<proteinExistence type="predicted"/>
<evidence type="ECO:0000313" key="3">
    <source>
        <dbReference type="Proteomes" id="UP000178162"/>
    </source>
</evidence>
<name>A0A1G1WBB4_9BACT</name>
<dbReference type="STRING" id="1802595.A2134_01165"/>
<reference evidence="2 3" key="1">
    <citation type="journal article" date="2016" name="Nat. Commun.">
        <title>Thousands of microbial genomes shed light on interconnected biogeochemical processes in an aquifer system.</title>
        <authorList>
            <person name="Anantharaman K."/>
            <person name="Brown C.T."/>
            <person name="Hug L.A."/>
            <person name="Sharon I."/>
            <person name="Castelle C.J."/>
            <person name="Probst A.J."/>
            <person name="Thomas B.C."/>
            <person name="Singh A."/>
            <person name="Wilkins M.J."/>
            <person name="Karaoz U."/>
            <person name="Brodie E.L."/>
            <person name="Williams K.H."/>
            <person name="Hubbard S.S."/>
            <person name="Banfield J.F."/>
        </authorList>
    </citation>
    <scope>NUCLEOTIDE SEQUENCE [LARGE SCALE GENOMIC DNA]</scope>
</reference>
<protein>
    <submittedName>
        <fullName evidence="2">Uncharacterized protein</fullName>
    </submittedName>
</protein>
<dbReference type="AlphaFoldDB" id="A0A1G1WBB4"/>
<keyword evidence="1" id="KW-0812">Transmembrane</keyword>
<keyword evidence="1" id="KW-1133">Transmembrane helix</keyword>
<gene>
    <name evidence="2" type="ORF">A2134_01165</name>
</gene>
<evidence type="ECO:0000256" key="1">
    <source>
        <dbReference type="SAM" id="Phobius"/>
    </source>
</evidence>